<evidence type="ECO:0008006" key="3">
    <source>
        <dbReference type="Google" id="ProtNLM"/>
    </source>
</evidence>
<evidence type="ECO:0000313" key="2">
    <source>
        <dbReference type="Proteomes" id="UP000321497"/>
    </source>
</evidence>
<sequence>MNLSKEEKKFWKRHFRIEKLEDIPKEWGALKRIDSEEDDDFFYFLSLRVTSILEIHLKETLVTDEGVKYISKFKDLKILYLRNHSSITEKSIPYFNKMESLENLNLTKTAITLTHLCESLNNQSLREIFLDSEENEEDIDQKAIQLKERMPNCNIYLDTCFTTDAFGNPEKPIF</sequence>
<gene>
    <name evidence="1" type="ORF">ESU54_07585</name>
</gene>
<dbReference type="Proteomes" id="UP000321497">
    <property type="component" value="Unassembled WGS sequence"/>
</dbReference>
<accession>A0A5C6Z1P0</accession>
<reference evidence="1 2" key="1">
    <citation type="submission" date="2019-08" db="EMBL/GenBank/DDBJ databases">
        <title>Genome of Aequorivita antarctica SW49 (type strain).</title>
        <authorList>
            <person name="Bowman J.P."/>
        </authorList>
    </citation>
    <scope>NUCLEOTIDE SEQUENCE [LARGE SCALE GENOMIC DNA]</scope>
    <source>
        <strain evidence="1 2">SW49</strain>
    </source>
</reference>
<proteinExistence type="predicted"/>
<protein>
    <recommendedName>
        <fullName evidence="3">Leucine-rich repeat domain-containing protein</fullName>
    </recommendedName>
</protein>
<dbReference type="EMBL" id="VORT01000004">
    <property type="protein sequence ID" value="TXD73615.1"/>
    <property type="molecule type" value="Genomic_DNA"/>
</dbReference>
<dbReference type="AlphaFoldDB" id="A0A5C6Z1P0"/>
<dbReference type="RefSeq" id="WP_111844665.1">
    <property type="nucleotide sequence ID" value="NZ_UEGI01000008.1"/>
</dbReference>
<dbReference type="InterPro" id="IPR032675">
    <property type="entry name" value="LRR_dom_sf"/>
</dbReference>
<evidence type="ECO:0000313" key="1">
    <source>
        <dbReference type="EMBL" id="TXD73615.1"/>
    </source>
</evidence>
<dbReference type="OrthoDB" id="758726at2"/>
<name>A0A5C6Z1P0_9FLAO</name>
<dbReference type="SUPFAM" id="SSF52047">
    <property type="entry name" value="RNI-like"/>
    <property type="match status" value="1"/>
</dbReference>
<comment type="caution">
    <text evidence="1">The sequence shown here is derived from an EMBL/GenBank/DDBJ whole genome shotgun (WGS) entry which is preliminary data.</text>
</comment>
<dbReference type="Gene3D" id="3.80.10.10">
    <property type="entry name" value="Ribonuclease Inhibitor"/>
    <property type="match status" value="1"/>
</dbReference>
<organism evidence="1 2">
    <name type="scientific">Aequorivita antarctica</name>
    <dbReference type="NCBI Taxonomy" id="153266"/>
    <lineage>
        <taxon>Bacteria</taxon>
        <taxon>Pseudomonadati</taxon>
        <taxon>Bacteroidota</taxon>
        <taxon>Flavobacteriia</taxon>
        <taxon>Flavobacteriales</taxon>
        <taxon>Flavobacteriaceae</taxon>
        <taxon>Aequorivita</taxon>
    </lineage>
</organism>
<keyword evidence="2" id="KW-1185">Reference proteome</keyword>